<organism evidence="6">
    <name type="scientific">Anemonia sulcata</name>
    <name type="common">Mediterranean snakelocks sea anemone</name>
    <dbReference type="NCBI Taxonomy" id="6108"/>
    <lineage>
        <taxon>Eukaryota</taxon>
        <taxon>Metazoa</taxon>
        <taxon>Cnidaria</taxon>
        <taxon>Anthozoa</taxon>
        <taxon>Hexacorallia</taxon>
        <taxon>Actiniaria</taxon>
        <taxon>Actiniidae</taxon>
        <taxon>Anemonia</taxon>
    </lineage>
</organism>
<evidence type="ECO:0000313" key="6">
    <source>
        <dbReference type="EMBL" id="ALL34523.1"/>
    </source>
</evidence>
<evidence type="ECO:0000256" key="3">
    <source>
        <dbReference type="ARBA" id="ARBA00022525"/>
    </source>
</evidence>
<dbReference type="GO" id="GO:0042151">
    <property type="term" value="C:nematocyst"/>
    <property type="evidence" value="ECO:0007669"/>
    <property type="project" value="UniProtKB-SubCell"/>
</dbReference>
<dbReference type="GO" id="GO:0034220">
    <property type="term" value="P:monoatomic ion transmembrane transport"/>
    <property type="evidence" value="ECO:0007669"/>
    <property type="project" value="UniProtKB-KW"/>
</dbReference>
<evidence type="ECO:0000256" key="1">
    <source>
        <dbReference type="ARBA" id="ARBA00004532"/>
    </source>
</evidence>
<evidence type="ECO:0000256" key="5">
    <source>
        <dbReference type="ARBA" id="ARBA00023331"/>
    </source>
</evidence>
<evidence type="ECO:0000256" key="2">
    <source>
        <dbReference type="ARBA" id="ARBA00004613"/>
    </source>
</evidence>
<dbReference type="Gene3D" id="2.20.20.10">
    <property type="entry name" value="Anthopleurin-A"/>
    <property type="match status" value="1"/>
</dbReference>
<evidence type="ECO:0000256" key="4">
    <source>
        <dbReference type="ARBA" id="ARBA00023157"/>
    </source>
</evidence>
<dbReference type="InterPro" id="IPR023355">
    <property type="entry name" value="Myo_ane_neurotoxin_sf"/>
</dbReference>
<keyword evidence="6" id="KW-0407">Ion channel</keyword>
<dbReference type="GO" id="GO:0005576">
    <property type="term" value="C:extracellular region"/>
    <property type="evidence" value="ECO:0007669"/>
    <property type="project" value="UniProtKB-SubCell"/>
</dbReference>
<protein>
    <submittedName>
        <fullName evidence="6">Sodium channel toxin protein</fullName>
    </submittedName>
</protein>
<accession>A0A0S1M181</accession>
<comment type="subcellular location">
    <subcellularLocation>
        <location evidence="1">Nematocyst</location>
    </subcellularLocation>
    <subcellularLocation>
        <location evidence="2">Secreted</location>
    </subcellularLocation>
</comment>
<dbReference type="AlphaFoldDB" id="A0A0S1M181"/>
<keyword evidence="4" id="KW-1015">Disulfide bond</keyword>
<dbReference type="EMBL" id="KT948933">
    <property type="protein sequence ID" value="ALL34523.1"/>
    <property type="molecule type" value="mRNA"/>
</dbReference>
<reference evidence="6" key="1">
    <citation type="journal article" date="2015" name="Toxicon">
        <title>Multi-copy venom genes hidden in de novo transcriptome assemblies, a cautionary tale with the snakelocks sea anemone Anemonia sulcata (Pennant, 1977).</title>
        <authorList>
            <person name="Macrander J."/>
            <person name="Broe M."/>
            <person name="Daly M."/>
        </authorList>
    </citation>
    <scope>NUCLEOTIDE SEQUENCE</scope>
</reference>
<keyword evidence="5" id="KW-0166">Nematocyst</keyword>
<gene>
    <name evidence="6" type="primary">NaTx</name>
</gene>
<keyword evidence="6" id="KW-0813">Transport</keyword>
<keyword evidence="6" id="KW-0406">Ion transport</keyword>
<feature type="non-terminal residue" evidence="6">
    <location>
        <position position="60"/>
    </location>
</feature>
<sequence>LFAAVFLALASADQEVGISKRGFICRCQDDTGKSTGTLWVFGCPNGWYSCRYGASCCRRN</sequence>
<dbReference type="SUPFAM" id="SSF57392">
    <property type="entry name" value="Defensin-like"/>
    <property type="match status" value="1"/>
</dbReference>
<proteinExistence type="evidence at transcript level"/>
<keyword evidence="3" id="KW-0964">Secreted</keyword>
<feature type="non-terminal residue" evidence="6">
    <location>
        <position position="1"/>
    </location>
</feature>
<name>A0A0S1M181_ANESU</name>